<reference evidence="1 2" key="1">
    <citation type="submission" date="2020-08" db="EMBL/GenBank/DDBJ databases">
        <title>Genome public.</title>
        <authorList>
            <person name="Liu C."/>
            <person name="Sun Q."/>
        </authorList>
    </citation>
    <scope>NUCLEOTIDE SEQUENCE [LARGE SCALE GENOMIC DNA]</scope>
    <source>
        <strain evidence="1 2">BX14</strain>
    </source>
</reference>
<evidence type="ECO:0000313" key="1">
    <source>
        <dbReference type="EMBL" id="MBC5656529.1"/>
    </source>
</evidence>
<sequence length="544" mass="62980">MDEKIVSDCAKKTFTLPANGSFFDFAPDSPAEKGTKNLLLLTLSTISPNPRKGIAMLSTDQTEVPEEYYYQLEPVPYMLMHQFAEKNNGEKLDGILMICSPATLDDTVELTDPRYGDFKDTARNYFAFTTSTFAQKHQSPLSYKEICTNFGSKETDPVKRAEEHSENSRQFIHDVIEEIRLLKNHYPDLNILVDTHGGFRTAQEILNTVLSLLQMENIEIKPEHIYNVEFQPVNGVSRAYFTSSAEIFDIINFVSGIHECINYGQIKSLDQSMKNFKGEIEQKVLDSMRTTAEGIQLCDVNKFESGLSNLSDSLKKLGGTPASLDNSSYLRLFQDLIHDSYGDELLDNSKRKTINEIKWCIEKDFIQQALTLVESKMPKEIIEHNFLYCKELFDVTPSGTIIKKSEKEHLNDDNSPKQRWESVENYIFQKFGWTKKDKNKTFFLNLSEIDDLDKIEYYRGYPNCYINPPKKDTAWESRCYRISEHQKEKKDINVLVRLHMELKQIRNQANHAGEDDNRYSIDTVRKALKAYVELYEKIERKLHR</sequence>
<protein>
    <submittedName>
        <fullName evidence="1">Uncharacterized protein</fullName>
    </submittedName>
</protein>
<accession>A0AAW3X2Y2</accession>
<dbReference type="AlphaFoldDB" id="A0AAW3X2Y2"/>
<proteinExistence type="predicted"/>
<keyword evidence="2" id="KW-1185">Reference proteome</keyword>
<dbReference type="EMBL" id="JACOOW010000006">
    <property type="protein sequence ID" value="MBC5656529.1"/>
    <property type="molecule type" value="Genomic_DNA"/>
</dbReference>
<dbReference type="Proteomes" id="UP000653904">
    <property type="component" value="Unassembled WGS sequence"/>
</dbReference>
<comment type="caution">
    <text evidence="1">The sequence shown here is derived from an EMBL/GenBank/DDBJ whole genome shotgun (WGS) entry which is preliminary data.</text>
</comment>
<name>A0AAW3X2Y2_9CLOT</name>
<dbReference type="RefSeq" id="WP_182457280.1">
    <property type="nucleotide sequence ID" value="NZ_JACOOW010000006.1"/>
</dbReference>
<gene>
    <name evidence="1" type="ORF">H8S19_05505</name>
</gene>
<organism evidence="1 2">
    <name type="scientific">Clostridium segne</name>
    <dbReference type="NCBI Taxonomy" id="2763038"/>
    <lineage>
        <taxon>Bacteria</taxon>
        <taxon>Bacillati</taxon>
        <taxon>Bacillota</taxon>
        <taxon>Clostridia</taxon>
        <taxon>Eubacteriales</taxon>
        <taxon>Clostridiaceae</taxon>
        <taxon>Clostridium</taxon>
    </lineage>
</organism>
<evidence type="ECO:0000313" key="2">
    <source>
        <dbReference type="Proteomes" id="UP000653904"/>
    </source>
</evidence>